<dbReference type="AlphaFoldDB" id="A0A1R4K019"/>
<evidence type="ECO:0000313" key="2">
    <source>
        <dbReference type="EMBL" id="SJN37690.1"/>
    </source>
</evidence>
<dbReference type="Proteomes" id="UP000196778">
    <property type="component" value="Unassembled WGS sequence"/>
</dbReference>
<name>A0A1R4K019_9MICO</name>
<organism evidence="2 3">
    <name type="scientific">Mycetocola reblochoni REB411</name>
    <dbReference type="NCBI Taxonomy" id="1255698"/>
    <lineage>
        <taxon>Bacteria</taxon>
        <taxon>Bacillati</taxon>
        <taxon>Actinomycetota</taxon>
        <taxon>Actinomycetes</taxon>
        <taxon>Micrococcales</taxon>
        <taxon>Microbacteriaceae</taxon>
        <taxon>Mycetocola</taxon>
    </lineage>
</organism>
<dbReference type="GO" id="GO:0004658">
    <property type="term" value="F:propionyl-CoA carboxylase activity"/>
    <property type="evidence" value="ECO:0007669"/>
    <property type="project" value="InterPro"/>
</dbReference>
<reference evidence="3" key="1">
    <citation type="submission" date="2017-02" db="EMBL/GenBank/DDBJ databases">
        <authorList>
            <person name="Dridi B."/>
        </authorList>
    </citation>
    <scope>NUCLEOTIDE SEQUENCE [LARGE SCALE GENOMIC DNA]</scope>
    <source>
        <strain evidence="3">EB411</strain>
    </source>
</reference>
<dbReference type="Pfam" id="PF13822">
    <property type="entry name" value="ACC_epsilon"/>
    <property type="match status" value="1"/>
</dbReference>
<dbReference type="EMBL" id="FUKR01000058">
    <property type="protein sequence ID" value="SJN37690.1"/>
    <property type="molecule type" value="Genomic_DNA"/>
</dbReference>
<protein>
    <recommendedName>
        <fullName evidence="4">Acyl-CoA carboxylase epsilon subunit</fullName>
    </recommendedName>
</protein>
<proteinExistence type="predicted"/>
<evidence type="ECO:0008006" key="4">
    <source>
        <dbReference type="Google" id="ProtNLM"/>
    </source>
</evidence>
<dbReference type="GO" id="GO:0003989">
    <property type="term" value="F:acetyl-CoA carboxylase activity"/>
    <property type="evidence" value="ECO:0007669"/>
    <property type="project" value="InterPro"/>
</dbReference>
<dbReference type="InterPro" id="IPR032716">
    <property type="entry name" value="ACC_epsilon"/>
</dbReference>
<dbReference type="RefSeq" id="WP_087137915.1">
    <property type="nucleotide sequence ID" value="NZ_FUKR01000058.1"/>
</dbReference>
<accession>A0A1R4K019</accession>
<feature type="region of interest" description="Disordered" evidence="1">
    <location>
        <begin position="53"/>
        <end position="74"/>
    </location>
</feature>
<evidence type="ECO:0000313" key="3">
    <source>
        <dbReference type="Proteomes" id="UP000196778"/>
    </source>
</evidence>
<dbReference type="OrthoDB" id="5123691at2"/>
<gene>
    <name evidence="2" type="ORF">FM119_10550</name>
</gene>
<sequence>MTVQDSGAIRFVSGSPSDEELAAVTAVLSALAVESESLGAQATAVRAPTAWSRSQRSMRSAWQPGPGRWQHFGR</sequence>
<keyword evidence="3" id="KW-1185">Reference proteome</keyword>
<evidence type="ECO:0000256" key="1">
    <source>
        <dbReference type="SAM" id="MobiDB-lite"/>
    </source>
</evidence>